<evidence type="ECO:0000256" key="3">
    <source>
        <dbReference type="ARBA" id="ARBA00023172"/>
    </source>
</evidence>
<proteinExistence type="predicted"/>
<dbReference type="PANTHER" id="PTHR30349:SF77">
    <property type="entry name" value="TYROSINE RECOMBINASE XERC"/>
    <property type="match status" value="1"/>
</dbReference>
<dbReference type="SUPFAM" id="SSF56349">
    <property type="entry name" value="DNA breaking-rejoining enzymes"/>
    <property type="match status" value="1"/>
</dbReference>
<evidence type="ECO:0000259" key="4">
    <source>
        <dbReference type="PROSITE" id="PS51898"/>
    </source>
</evidence>
<dbReference type="RefSeq" id="WP_229491276.1">
    <property type="nucleotide sequence ID" value="NZ_JAIVFQ010000210.1"/>
</dbReference>
<evidence type="ECO:0000256" key="2">
    <source>
        <dbReference type="ARBA" id="ARBA00022908"/>
    </source>
</evidence>
<keyword evidence="6" id="KW-1185">Reference proteome</keyword>
<dbReference type="InterPro" id="IPR013762">
    <property type="entry name" value="Integrase-like_cat_sf"/>
</dbReference>
<comment type="caution">
    <text evidence="5">The sequence shown here is derived from an EMBL/GenBank/DDBJ whole genome shotgun (WGS) entry which is preliminary data.</text>
</comment>
<dbReference type="Pfam" id="PF00589">
    <property type="entry name" value="Phage_integrase"/>
    <property type="match status" value="1"/>
</dbReference>
<feature type="domain" description="Tyr recombinase" evidence="4">
    <location>
        <begin position="51"/>
        <end position="228"/>
    </location>
</feature>
<organism evidence="5 6">
    <name type="scientific">Nostoc favosum CHAB5714</name>
    <dbReference type="NCBI Taxonomy" id="2780399"/>
    <lineage>
        <taxon>Bacteria</taxon>
        <taxon>Bacillati</taxon>
        <taxon>Cyanobacteriota</taxon>
        <taxon>Cyanophyceae</taxon>
        <taxon>Nostocales</taxon>
        <taxon>Nostocaceae</taxon>
        <taxon>Nostoc</taxon>
        <taxon>Nostoc favosum</taxon>
    </lineage>
</organism>
<dbReference type="Gene3D" id="1.10.443.10">
    <property type="entry name" value="Intergrase catalytic core"/>
    <property type="match status" value="1"/>
</dbReference>
<comment type="subcellular location">
    <subcellularLocation>
        <location evidence="1">Cytoplasm</location>
    </subcellularLocation>
</comment>
<dbReference type="InterPro" id="IPR002104">
    <property type="entry name" value="Integrase_catalytic"/>
</dbReference>
<evidence type="ECO:0000313" key="5">
    <source>
        <dbReference type="EMBL" id="MCC5605126.1"/>
    </source>
</evidence>
<protein>
    <submittedName>
        <fullName evidence="5">Tyrosine-type recombinase/integrase</fullName>
    </submittedName>
</protein>
<name>A0ABS8IM90_9NOSO</name>
<dbReference type="PANTHER" id="PTHR30349">
    <property type="entry name" value="PHAGE INTEGRASE-RELATED"/>
    <property type="match status" value="1"/>
</dbReference>
<dbReference type="InterPro" id="IPR011010">
    <property type="entry name" value="DNA_brk_join_enz"/>
</dbReference>
<dbReference type="InterPro" id="IPR050090">
    <property type="entry name" value="Tyrosine_recombinase_XerCD"/>
</dbReference>
<evidence type="ECO:0000256" key="1">
    <source>
        <dbReference type="ARBA" id="ARBA00004496"/>
    </source>
</evidence>
<dbReference type="PROSITE" id="PS51898">
    <property type="entry name" value="TYR_RECOMBINASE"/>
    <property type="match status" value="1"/>
</dbReference>
<gene>
    <name evidence="5" type="ORF">LC586_39995</name>
</gene>
<evidence type="ECO:0000313" key="6">
    <source>
        <dbReference type="Proteomes" id="UP001199525"/>
    </source>
</evidence>
<reference evidence="5 6" key="1">
    <citation type="journal article" date="2021" name="Microorganisms">
        <title>Genome Evolution of Filamentous Cyanobacterium Nostoc Species: From Facultative Symbiosis to Free Living.</title>
        <authorList>
            <person name="Huo D."/>
            <person name="Li H."/>
            <person name="Cai F."/>
            <person name="Guo X."/>
            <person name="Qiao Z."/>
            <person name="Wang W."/>
            <person name="Yu G."/>
            <person name="Li R."/>
        </authorList>
    </citation>
    <scope>NUCLEOTIDE SEQUENCE [LARGE SCALE GENOMIC DNA]</scope>
    <source>
        <strain evidence="5 6">CHAB 5714</strain>
    </source>
</reference>
<accession>A0ABS8IM90</accession>
<dbReference type="EMBL" id="JAIVFQ010000210">
    <property type="protein sequence ID" value="MCC5605126.1"/>
    <property type="molecule type" value="Genomic_DNA"/>
</dbReference>
<keyword evidence="3" id="KW-0233">DNA recombination</keyword>
<dbReference type="Proteomes" id="UP001199525">
    <property type="component" value="Unassembled WGS sequence"/>
</dbReference>
<sequence>MNNPRTPAKKKAHELAKYLRSENPDYTYLKSVFRYLRAELEISVPKTSTKQLPDVPTEEEIQRYYEAVWHTRNVQDMVLIKTLLYTGVRVSELINIRLEDVDFARCQVRINQGKGSKDRIVPFPVGFKEVLAMHVDSMQRKDATYLFESSWKRKYSDRGVRKILEKYAMVAGLNRAISPHRLRHFLLTWLKKQGIDDALIQPYSGHSSRQSLEVYSRLSIGEAQKEYDSVIGKFPV</sequence>
<keyword evidence="2" id="KW-0229">DNA integration</keyword>